<name>A0ABT0B0N5_9SPHN</name>
<keyword evidence="1" id="KW-0472">Membrane</keyword>
<comment type="caution">
    <text evidence="2">The sequence shown here is derived from an EMBL/GenBank/DDBJ whole genome shotgun (WGS) entry which is preliminary data.</text>
</comment>
<evidence type="ECO:0000256" key="1">
    <source>
        <dbReference type="SAM" id="Phobius"/>
    </source>
</evidence>
<evidence type="ECO:0000313" key="3">
    <source>
        <dbReference type="Proteomes" id="UP001162880"/>
    </source>
</evidence>
<keyword evidence="1" id="KW-1133">Transmembrane helix</keyword>
<dbReference type="Proteomes" id="UP001162880">
    <property type="component" value="Unassembled WGS sequence"/>
</dbReference>
<evidence type="ECO:0000313" key="2">
    <source>
        <dbReference type="EMBL" id="MCJ2178609.1"/>
    </source>
</evidence>
<gene>
    <name evidence="2" type="ORF">MTR64_08545</name>
</gene>
<organism evidence="2 3">
    <name type="scientific">Novosphingobium album</name>
    <name type="common">ex Hu et al. 2023</name>
    <dbReference type="NCBI Taxonomy" id="2930093"/>
    <lineage>
        <taxon>Bacteria</taxon>
        <taxon>Pseudomonadati</taxon>
        <taxon>Pseudomonadota</taxon>
        <taxon>Alphaproteobacteria</taxon>
        <taxon>Sphingomonadales</taxon>
        <taxon>Sphingomonadaceae</taxon>
        <taxon>Novosphingobium</taxon>
    </lineage>
</organism>
<proteinExistence type="predicted"/>
<keyword evidence="1" id="KW-0812">Transmembrane</keyword>
<dbReference type="RefSeq" id="WP_243992791.1">
    <property type="nucleotide sequence ID" value="NZ_JALHLE010000009.1"/>
</dbReference>
<feature type="transmembrane region" description="Helical" evidence="1">
    <location>
        <begin position="17"/>
        <end position="35"/>
    </location>
</feature>
<keyword evidence="3" id="KW-1185">Reference proteome</keyword>
<feature type="transmembrane region" description="Helical" evidence="1">
    <location>
        <begin position="71"/>
        <end position="91"/>
    </location>
</feature>
<evidence type="ECO:0008006" key="4">
    <source>
        <dbReference type="Google" id="ProtNLM"/>
    </source>
</evidence>
<protein>
    <recommendedName>
        <fullName evidence="4">ATP synthase subunit I</fullName>
    </recommendedName>
</protein>
<accession>A0ABT0B0N5</accession>
<reference evidence="2" key="1">
    <citation type="submission" date="2022-03" db="EMBL/GenBank/DDBJ databases">
        <title>Identification of a novel bacterium isolated from mangrove sediments.</title>
        <authorList>
            <person name="Pan X."/>
        </authorList>
    </citation>
    <scope>NUCLEOTIDE SEQUENCE</scope>
    <source>
        <strain evidence="2">B2580</strain>
    </source>
</reference>
<feature type="transmembrane region" description="Helical" evidence="1">
    <location>
        <begin position="47"/>
        <end position="65"/>
    </location>
</feature>
<sequence length="94" mass="10325">MFDLFGLTLFLQIKKEAVGLVGGAIFLGSWVLQAWESRKAGVPVVSLRFFLLRAFASALLALEAVRMQSLSVTFVMGATTLLMLYNASLILTKR</sequence>
<dbReference type="EMBL" id="JALHLE010000009">
    <property type="protein sequence ID" value="MCJ2178609.1"/>
    <property type="molecule type" value="Genomic_DNA"/>
</dbReference>